<evidence type="ECO:0000313" key="5">
    <source>
        <dbReference type="EMBL" id="BAX52170.1"/>
    </source>
</evidence>
<dbReference type="Gene3D" id="3.30.1330.10">
    <property type="entry name" value="PurM-like, N-terminal domain"/>
    <property type="match status" value="1"/>
</dbReference>
<feature type="binding site" evidence="2">
    <location>
        <position position="75"/>
    </location>
    <ligand>
        <name>Mg(2+)</name>
        <dbReference type="ChEBI" id="CHEBI:18420"/>
        <label>2</label>
    </ligand>
</feature>
<keyword evidence="1 2" id="KW-0784">Thiamine biosynthesis</keyword>
<feature type="binding site" evidence="2">
    <location>
        <position position="30"/>
    </location>
    <ligand>
        <name>Mg(2+)</name>
        <dbReference type="ChEBI" id="CHEBI:18420"/>
        <label>3</label>
    </ligand>
</feature>
<feature type="binding site" evidence="2">
    <location>
        <position position="215"/>
    </location>
    <ligand>
        <name>Mg(2+)</name>
        <dbReference type="ChEBI" id="CHEBI:18420"/>
        <label>5</label>
    </ligand>
</feature>
<dbReference type="PANTHER" id="PTHR30270">
    <property type="entry name" value="THIAMINE-MONOPHOSPHATE KINASE"/>
    <property type="match status" value="1"/>
</dbReference>
<evidence type="ECO:0000259" key="3">
    <source>
        <dbReference type="Pfam" id="PF00586"/>
    </source>
</evidence>
<dbReference type="GO" id="GO:0005524">
    <property type="term" value="F:ATP binding"/>
    <property type="evidence" value="ECO:0007669"/>
    <property type="project" value="UniProtKB-UniRule"/>
</dbReference>
<evidence type="ECO:0000256" key="2">
    <source>
        <dbReference type="HAMAP-Rule" id="MF_02128"/>
    </source>
</evidence>
<dbReference type="InterPro" id="IPR010918">
    <property type="entry name" value="PurM-like_C_dom"/>
</dbReference>
<feature type="binding site" evidence="2">
    <location>
        <position position="212"/>
    </location>
    <ligand>
        <name>Mg(2+)</name>
        <dbReference type="ChEBI" id="CHEBI:18420"/>
        <label>3</label>
    </ligand>
</feature>
<dbReference type="InterPro" id="IPR006283">
    <property type="entry name" value="ThiL-like"/>
</dbReference>
<feature type="binding site" evidence="2">
    <location>
        <position position="47"/>
    </location>
    <ligand>
        <name>Mg(2+)</name>
        <dbReference type="ChEBI" id="CHEBI:18420"/>
        <label>2</label>
    </ligand>
</feature>
<dbReference type="InterPro" id="IPR036921">
    <property type="entry name" value="PurM-like_N_sf"/>
</dbReference>
<keyword evidence="2" id="KW-0460">Magnesium</keyword>
<dbReference type="Gene3D" id="3.90.650.10">
    <property type="entry name" value="PurM-like C-terminal domain"/>
    <property type="match status" value="1"/>
</dbReference>
<gene>
    <name evidence="2 6" type="primary">thiL</name>
    <name evidence="6" type="ORF">IC627_11730</name>
    <name evidence="5" type="ORF">PDPUS_1_00796</name>
</gene>
<feature type="binding site" evidence="2">
    <location>
        <position position="146"/>
    </location>
    <ligand>
        <name>ATP</name>
        <dbReference type="ChEBI" id="CHEBI:30616"/>
    </ligand>
</feature>
<keyword evidence="2" id="KW-0067">ATP-binding</keyword>
<dbReference type="RefSeq" id="WP_044176370.1">
    <property type="nucleotide sequence ID" value="NZ_AP018045.1"/>
</dbReference>
<organism evidence="6 8">
    <name type="scientific">Photobacterium damsela subsp. piscicida</name>
    <name type="common">Pasteurella piscicida</name>
    <dbReference type="NCBI Taxonomy" id="38294"/>
    <lineage>
        <taxon>Bacteria</taxon>
        <taxon>Pseudomonadati</taxon>
        <taxon>Pseudomonadota</taxon>
        <taxon>Gammaproteobacteria</taxon>
        <taxon>Vibrionales</taxon>
        <taxon>Vibrionaceae</taxon>
        <taxon>Photobacterium</taxon>
    </lineage>
</organism>
<feature type="binding site" evidence="2">
    <location>
        <position position="122"/>
    </location>
    <ligand>
        <name>Mg(2+)</name>
        <dbReference type="ChEBI" id="CHEBI:18420"/>
        <label>1</label>
    </ligand>
</feature>
<dbReference type="UniPathway" id="UPA00060">
    <property type="reaction ID" value="UER00142"/>
</dbReference>
<dbReference type="Pfam" id="PF02769">
    <property type="entry name" value="AIRS_C"/>
    <property type="match status" value="1"/>
</dbReference>
<comment type="pathway">
    <text evidence="2">Cofactor biosynthesis; thiamine diphosphate biosynthesis; thiamine diphosphate from thiamine phosphate: step 1/1.</text>
</comment>
<dbReference type="Proteomes" id="UP000516656">
    <property type="component" value="Chromosome 1"/>
</dbReference>
<dbReference type="PIRSF" id="PIRSF005303">
    <property type="entry name" value="Thiam_monoph_kin"/>
    <property type="match status" value="1"/>
</dbReference>
<feature type="binding site" evidence="2">
    <location>
        <position position="75"/>
    </location>
    <ligand>
        <name>Mg(2+)</name>
        <dbReference type="ChEBI" id="CHEBI:18420"/>
        <label>4</label>
    </ligand>
</feature>
<evidence type="ECO:0000256" key="1">
    <source>
        <dbReference type="ARBA" id="ARBA00022977"/>
    </source>
</evidence>
<dbReference type="InterPro" id="IPR016188">
    <property type="entry name" value="PurM-like_N"/>
</dbReference>
<keyword evidence="2" id="KW-0479">Metal-binding</keyword>
<evidence type="ECO:0000313" key="7">
    <source>
        <dbReference type="Proteomes" id="UP000218676"/>
    </source>
</evidence>
<dbReference type="SUPFAM" id="SSF55326">
    <property type="entry name" value="PurM N-terminal domain-like"/>
    <property type="match status" value="1"/>
</dbReference>
<comment type="function">
    <text evidence="2">Catalyzes the ATP-dependent phosphorylation of thiamine-monophosphate (TMP) to form thiamine-pyrophosphate (TPP), the active form of vitamin B1.</text>
</comment>
<evidence type="ECO:0000259" key="4">
    <source>
        <dbReference type="Pfam" id="PF02769"/>
    </source>
</evidence>
<dbReference type="SUPFAM" id="SSF56042">
    <property type="entry name" value="PurM C-terminal domain-like"/>
    <property type="match status" value="1"/>
</dbReference>
<comment type="catalytic activity">
    <reaction evidence="2">
        <text>thiamine phosphate + ATP = thiamine diphosphate + ADP</text>
        <dbReference type="Rhea" id="RHEA:15913"/>
        <dbReference type="ChEBI" id="CHEBI:30616"/>
        <dbReference type="ChEBI" id="CHEBI:37575"/>
        <dbReference type="ChEBI" id="CHEBI:58937"/>
        <dbReference type="ChEBI" id="CHEBI:456216"/>
        <dbReference type="EC" id="2.7.4.16"/>
    </reaction>
</comment>
<keyword evidence="2" id="KW-0547">Nucleotide-binding</keyword>
<dbReference type="EC" id="2.7.4.16" evidence="2"/>
<name>A0A1Q9H6V2_PHODP</name>
<evidence type="ECO:0000313" key="6">
    <source>
        <dbReference type="EMBL" id="QOD55938.1"/>
    </source>
</evidence>
<feature type="binding site" evidence="2">
    <location>
        <position position="214"/>
    </location>
    <ligand>
        <name>ATP</name>
        <dbReference type="ChEBI" id="CHEBI:30616"/>
    </ligand>
</feature>
<dbReference type="GO" id="GO:0000287">
    <property type="term" value="F:magnesium ion binding"/>
    <property type="evidence" value="ECO:0007669"/>
    <property type="project" value="UniProtKB-UniRule"/>
</dbReference>
<feature type="binding site" evidence="2">
    <location>
        <position position="47"/>
    </location>
    <ligand>
        <name>Mg(2+)</name>
        <dbReference type="ChEBI" id="CHEBI:18420"/>
        <label>1</label>
    </ligand>
</feature>
<feature type="domain" description="PurM-like N-terminal" evidence="3">
    <location>
        <begin position="28"/>
        <end position="137"/>
    </location>
</feature>
<feature type="binding site" evidence="2">
    <location>
        <position position="46"/>
    </location>
    <ligand>
        <name>Mg(2+)</name>
        <dbReference type="ChEBI" id="CHEBI:18420"/>
        <label>1</label>
    </ligand>
</feature>
<dbReference type="GO" id="GO:0009030">
    <property type="term" value="F:thiamine-phosphate kinase activity"/>
    <property type="evidence" value="ECO:0007669"/>
    <property type="project" value="UniProtKB-UniRule"/>
</dbReference>
<dbReference type="Proteomes" id="UP000218676">
    <property type="component" value="Chromosome 1"/>
</dbReference>
<dbReference type="NCBIfam" id="NF004350">
    <property type="entry name" value="PRK05731.1-1"/>
    <property type="match status" value="1"/>
</dbReference>
<dbReference type="EMBL" id="AP018045">
    <property type="protein sequence ID" value="BAX52170.1"/>
    <property type="molecule type" value="Genomic_DNA"/>
</dbReference>
<feature type="binding site" evidence="2">
    <location>
        <position position="265"/>
    </location>
    <ligand>
        <name>substrate</name>
    </ligand>
</feature>
<dbReference type="PANTHER" id="PTHR30270:SF0">
    <property type="entry name" value="THIAMINE-MONOPHOSPHATE KINASE"/>
    <property type="match status" value="1"/>
</dbReference>
<feature type="binding site" evidence="2">
    <location>
        <position position="45"/>
    </location>
    <ligand>
        <name>Mg(2+)</name>
        <dbReference type="ChEBI" id="CHEBI:18420"/>
        <label>4</label>
    </ligand>
</feature>
<comment type="caution">
    <text evidence="2">Lacks conserved residue(s) required for the propagation of feature annotation.</text>
</comment>
<feature type="binding site" evidence="2">
    <location>
        <position position="54"/>
    </location>
    <ligand>
        <name>substrate</name>
    </ligand>
</feature>
<reference evidence="6 8" key="3">
    <citation type="submission" date="2020-09" db="EMBL/GenBank/DDBJ databases">
        <title>Complete, closed and curated genome sequences of Photobacterium damselae subsp. piscicida isolates from Australia indicate localised evolution and additional plasmid-borne pathogenicity mechanisms.</title>
        <authorList>
            <person name="Baseggio L."/>
            <person name="Silayeva O."/>
            <person name="Buller N."/>
            <person name="Landos M."/>
            <person name="Engelstaedter J."/>
            <person name="Barnes A.C."/>
        </authorList>
    </citation>
    <scope>NUCLEOTIDE SEQUENCE [LARGE SCALE GENOMIC DNA]</scope>
    <source>
        <strain evidence="6 8">AS-16-0540-1</strain>
    </source>
</reference>
<comment type="miscellaneous">
    <text evidence="2">Reaction mechanism of ThiL seems to utilize a direct, inline transfer of the gamma-phosphate of ATP to TMP rather than a phosphorylated enzyme intermediate.</text>
</comment>
<dbReference type="HAMAP" id="MF_02128">
    <property type="entry name" value="TMP_kinase"/>
    <property type="match status" value="1"/>
</dbReference>
<keyword evidence="2 6" id="KW-0808">Transferase</keyword>
<keyword evidence="2 6" id="KW-0418">Kinase</keyword>
<feature type="binding site" evidence="2">
    <location>
        <position position="30"/>
    </location>
    <ligand>
        <name>Mg(2+)</name>
        <dbReference type="ChEBI" id="CHEBI:18420"/>
        <label>4</label>
    </ligand>
</feature>
<protein>
    <recommendedName>
        <fullName evidence="2">Thiamine-monophosphate kinase</fullName>
        <shortName evidence="2">TMP kinase</shortName>
        <shortName evidence="2">Thiamine-phosphate kinase</shortName>
        <ecNumber evidence="2">2.7.4.16</ecNumber>
    </recommendedName>
</protein>
<feature type="binding site" evidence="2">
    <location>
        <position position="320"/>
    </location>
    <ligand>
        <name>substrate</name>
    </ligand>
</feature>
<dbReference type="GO" id="GO:0009228">
    <property type="term" value="P:thiamine biosynthetic process"/>
    <property type="evidence" value="ECO:0007669"/>
    <property type="project" value="UniProtKB-KW"/>
</dbReference>
<feature type="binding site" evidence="2">
    <location>
        <begin position="121"/>
        <end position="122"/>
    </location>
    <ligand>
        <name>ATP</name>
        <dbReference type="ChEBI" id="CHEBI:30616"/>
    </ligand>
</feature>
<reference evidence="7" key="2">
    <citation type="submission" date="2017-05" db="EMBL/GenBank/DDBJ databases">
        <title>Whole genome sequence of fish pathogenic bacteria, Photobacterium damselae subsp. piscicida, strain 91-197, isolated from hybrid striped bass (Morone sp.) in USA.</title>
        <authorList>
            <person name="Teru Y."/>
            <person name="Hikima J."/>
            <person name="Kono T."/>
            <person name="Sakai M."/>
            <person name="Takano T."/>
            <person name="Hawke J.P."/>
            <person name="Takeyama H."/>
            <person name="Aoki T."/>
        </authorList>
    </citation>
    <scope>NUCLEOTIDE SEQUENCE [LARGE SCALE GENOMIC DNA]</scope>
    <source>
        <strain evidence="7">91-197</strain>
    </source>
</reference>
<feature type="binding site" evidence="2">
    <location>
        <position position="75"/>
    </location>
    <ligand>
        <name>Mg(2+)</name>
        <dbReference type="ChEBI" id="CHEBI:18420"/>
        <label>3</label>
    </ligand>
</feature>
<reference evidence="5" key="1">
    <citation type="journal article" date="2017" name="Genome Announc.">
        <title>Whole-Genome Sequence of Photobacterium damselae subsp. piscicida Strain 91-197, Isolated from Hybrid Striped Bass (Morone sp.) in the United States.</title>
        <authorList>
            <person name="Teru Y."/>
            <person name="Hikima J."/>
            <person name="Kono T."/>
            <person name="Sakai M."/>
            <person name="Takano T."/>
            <person name="Hawke J.P."/>
            <person name="Takeyama H."/>
            <person name="Aoki T."/>
        </authorList>
    </citation>
    <scope>NUCLEOTIDE SEQUENCE</scope>
    <source>
        <strain evidence="5">91-197</strain>
    </source>
</reference>
<dbReference type="CDD" id="cd02194">
    <property type="entry name" value="ThiL"/>
    <property type="match status" value="1"/>
</dbReference>
<accession>A0A1Q9H6V2</accession>
<comment type="similarity">
    <text evidence="2">Belongs to the thiamine-monophosphate kinase family.</text>
</comment>
<sequence length="328" mass="34874">MARNEFELITRYFENQAVNRKDVTLSIGDDCALLEVPAGCHLAVSTDSLVAGTHFLADAAPALVAHKALASNISDLAAMGATPAWVSLALTMPEPDETWLSEFCRGFFALAEYYNIELIGGDTTKGPLSLTLTVQGFIPHGQALTRRGAKAGDWIYVTGNLGDSAAGLAVILGQENGLSSSLAETLVQRHYISQPRVLAGQALRGIASAALDISDGLIADLGHILKQSQVGAEIDVTKLPLSPELLQFAGHNVEQAQKLALTSGEEYELCFTVPEHNRGALDTALAHAGVKVTCIGQLVPALGVTLKNSDVELDWQLTGWDHFAHQNN</sequence>
<dbReference type="GO" id="GO:0009229">
    <property type="term" value="P:thiamine diphosphate biosynthetic process"/>
    <property type="evidence" value="ECO:0007669"/>
    <property type="project" value="UniProtKB-UniRule"/>
</dbReference>
<dbReference type="EMBL" id="CP061854">
    <property type="protein sequence ID" value="QOD55938.1"/>
    <property type="molecule type" value="Genomic_DNA"/>
</dbReference>
<dbReference type="InterPro" id="IPR036676">
    <property type="entry name" value="PurM-like_C_sf"/>
</dbReference>
<dbReference type="Pfam" id="PF00586">
    <property type="entry name" value="AIRS"/>
    <property type="match status" value="1"/>
</dbReference>
<dbReference type="AlphaFoldDB" id="A0A1Q9H6V2"/>
<proteinExistence type="inferred from homology"/>
<feature type="domain" description="PurM-like C-terminal" evidence="4">
    <location>
        <begin position="150"/>
        <end position="301"/>
    </location>
</feature>
<dbReference type="NCBIfam" id="TIGR01379">
    <property type="entry name" value="thiL"/>
    <property type="match status" value="1"/>
</dbReference>
<evidence type="ECO:0000313" key="8">
    <source>
        <dbReference type="Proteomes" id="UP000516656"/>
    </source>
</evidence>